<keyword evidence="1" id="KW-0472">Membrane</keyword>
<dbReference type="Proteomes" id="UP001218218">
    <property type="component" value="Unassembled WGS sequence"/>
</dbReference>
<keyword evidence="1" id="KW-0812">Transmembrane</keyword>
<keyword evidence="1" id="KW-1133">Transmembrane helix</keyword>
<dbReference type="AlphaFoldDB" id="A0AAD7EKK9"/>
<name>A0AAD7EKK9_9AGAR</name>
<dbReference type="EMBL" id="JARIHO010000034">
    <property type="protein sequence ID" value="KAJ7333370.1"/>
    <property type="molecule type" value="Genomic_DNA"/>
</dbReference>
<organism evidence="2 3">
    <name type="scientific">Mycena albidolilacea</name>
    <dbReference type="NCBI Taxonomy" id="1033008"/>
    <lineage>
        <taxon>Eukaryota</taxon>
        <taxon>Fungi</taxon>
        <taxon>Dikarya</taxon>
        <taxon>Basidiomycota</taxon>
        <taxon>Agaricomycotina</taxon>
        <taxon>Agaricomycetes</taxon>
        <taxon>Agaricomycetidae</taxon>
        <taxon>Agaricales</taxon>
        <taxon>Marasmiineae</taxon>
        <taxon>Mycenaceae</taxon>
        <taxon>Mycena</taxon>
    </lineage>
</organism>
<protein>
    <submittedName>
        <fullName evidence="2">Uncharacterized protein</fullName>
    </submittedName>
</protein>
<proteinExistence type="predicted"/>
<comment type="caution">
    <text evidence="2">The sequence shown here is derived from an EMBL/GenBank/DDBJ whole genome shotgun (WGS) entry which is preliminary data.</text>
</comment>
<accession>A0AAD7EKK9</accession>
<evidence type="ECO:0000313" key="2">
    <source>
        <dbReference type="EMBL" id="KAJ7333370.1"/>
    </source>
</evidence>
<sequence>MPRLSKPRITNKESYDLALAEADKERLTLLTKSLEGTFHFRQLTKPTLEGHSRTKKLWALFHKRHPLCDNLPAEMVPECFVVKKTIESYIFKFFALCHTYVFLPVPKVYRNHVMTYFYLKEFDETSKLSTKSHIKEVTKIVDIDILVKVPSPQNVPMTWDYHEFWVCLLKGHRKDDSYTKYFFLLPEPASHRHVNPVMYLLVNAFKDTIFVDVETPEQMFFPKNPCHTTHKLRINESTKSQVVTQKEVYQDGFWTMLDTLAMPYFMITAFLHKISLFLGFIKHHKANKENANMMKAVCGMSKGCDPNTPISLDAAEAKGKLHTQVHAKITKRASIDKDDNVVITAQNEVINALHMKIHTIDQEHAAIVDHETYALVALKRKKYFDEVSFWVPHWR</sequence>
<reference evidence="2" key="1">
    <citation type="submission" date="2023-03" db="EMBL/GenBank/DDBJ databases">
        <title>Massive genome expansion in bonnet fungi (Mycena s.s.) driven by repeated elements and novel gene families across ecological guilds.</title>
        <authorList>
            <consortium name="Lawrence Berkeley National Laboratory"/>
            <person name="Harder C.B."/>
            <person name="Miyauchi S."/>
            <person name="Viragh M."/>
            <person name="Kuo A."/>
            <person name="Thoen E."/>
            <person name="Andreopoulos B."/>
            <person name="Lu D."/>
            <person name="Skrede I."/>
            <person name="Drula E."/>
            <person name="Henrissat B."/>
            <person name="Morin E."/>
            <person name="Kohler A."/>
            <person name="Barry K."/>
            <person name="LaButti K."/>
            <person name="Morin E."/>
            <person name="Salamov A."/>
            <person name="Lipzen A."/>
            <person name="Mereny Z."/>
            <person name="Hegedus B."/>
            <person name="Baldrian P."/>
            <person name="Stursova M."/>
            <person name="Weitz H."/>
            <person name="Taylor A."/>
            <person name="Grigoriev I.V."/>
            <person name="Nagy L.G."/>
            <person name="Martin F."/>
            <person name="Kauserud H."/>
        </authorList>
    </citation>
    <scope>NUCLEOTIDE SEQUENCE</scope>
    <source>
        <strain evidence="2">CBHHK002</strain>
    </source>
</reference>
<evidence type="ECO:0000313" key="3">
    <source>
        <dbReference type="Proteomes" id="UP001218218"/>
    </source>
</evidence>
<gene>
    <name evidence="2" type="ORF">DFH08DRAFT_966201</name>
</gene>
<keyword evidence="3" id="KW-1185">Reference proteome</keyword>
<feature type="transmembrane region" description="Helical" evidence="1">
    <location>
        <begin position="261"/>
        <end position="281"/>
    </location>
</feature>
<evidence type="ECO:0000256" key="1">
    <source>
        <dbReference type="SAM" id="Phobius"/>
    </source>
</evidence>